<evidence type="ECO:0000313" key="4">
    <source>
        <dbReference type="EMBL" id="KIW27405.1"/>
    </source>
</evidence>
<organism evidence="4 5">
    <name type="scientific">Cladophialophora immunda</name>
    <dbReference type="NCBI Taxonomy" id="569365"/>
    <lineage>
        <taxon>Eukaryota</taxon>
        <taxon>Fungi</taxon>
        <taxon>Dikarya</taxon>
        <taxon>Ascomycota</taxon>
        <taxon>Pezizomycotina</taxon>
        <taxon>Eurotiomycetes</taxon>
        <taxon>Chaetothyriomycetidae</taxon>
        <taxon>Chaetothyriales</taxon>
        <taxon>Herpotrichiellaceae</taxon>
        <taxon>Cladophialophora</taxon>
    </lineage>
</organism>
<dbReference type="InterPro" id="IPR013083">
    <property type="entry name" value="Znf_RING/FYVE/PHD"/>
</dbReference>
<dbReference type="InterPro" id="IPR001841">
    <property type="entry name" value="Znf_RING"/>
</dbReference>
<proteinExistence type="predicted"/>
<evidence type="ECO:0000259" key="3">
    <source>
        <dbReference type="PROSITE" id="PS50089"/>
    </source>
</evidence>
<sequence>MAETCEHKPAIGCALTAVPGCCACADKRPLATAYPLYIDGQGMRLQGRRWQRYCWKCRDYWNLHSQSTTPASDPSDPPIPHATVLSDQPAVPPSDNMDRPHHNPFLLSNSQQQSWSFDGVNDGHQTTVSEWTSLIFGPTYSPSGTGQPRDPRTSAEPQMNETLHDMNQSRRAREARLPHATQLGERRPQPRSQRTAVRQPNPNGDSDPSTARRGRIAHFTNPFGTREEIESESYQSPISAMFGRAWNRYRQAEEQRSSIEHGPLGVQETQTEVSASILGTGPPRNGDTEWRGGPMANYPRRRDEQELFERFGISLRVADAPGREQDNPHTHPQVNPIDSQLHRPRSLEPQEMTVNIACRICCEQKVDTLLEPCMHVAICRWCSDLILERVRRPRSLLEQLDGVGGDGRLKCPICRRYVARARRVFLS</sequence>
<dbReference type="STRING" id="569365.A0A0D2CAC7"/>
<gene>
    <name evidence="4" type="ORF">PV07_07143</name>
</gene>
<keyword evidence="1" id="KW-0862">Zinc</keyword>
<name>A0A0D2CAC7_9EURO</name>
<reference evidence="4 5" key="1">
    <citation type="submission" date="2015-01" db="EMBL/GenBank/DDBJ databases">
        <title>The Genome Sequence of Cladophialophora immunda CBS83496.</title>
        <authorList>
            <consortium name="The Broad Institute Genomics Platform"/>
            <person name="Cuomo C."/>
            <person name="de Hoog S."/>
            <person name="Gorbushina A."/>
            <person name="Stielow B."/>
            <person name="Teixiera M."/>
            <person name="Abouelleil A."/>
            <person name="Chapman S.B."/>
            <person name="Priest M."/>
            <person name="Young S.K."/>
            <person name="Wortman J."/>
            <person name="Nusbaum C."/>
            <person name="Birren B."/>
        </authorList>
    </citation>
    <scope>NUCLEOTIDE SEQUENCE [LARGE SCALE GENOMIC DNA]</scope>
    <source>
        <strain evidence="4 5">CBS 83496</strain>
    </source>
</reference>
<evidence type="ECO:0000256" key="1">
    <source>
        <dbReference type="PROSITE-ProRule" id="PRU00175"/>
    </source>
</evidence>
<dbReference type="RefSeq" id="XP_016247621.1">
    <property type="nucleotide sequence ID" value="XM_016394202.1"/>
</dbReference>
<feature type="region of interest" description="Disordered" evidence="2">
    <location>
        <begin position="276"/>
        <end position="302"/>
    </location>
</feature>
<accession>A0A0D2CAC7</accession>
<feature type="compositionally biased region" description="Basic and acidic residues" evidence="2">
    <location>
        <begin position="162"/>
        <end position="177"/>
    </location>
</feature>
<dbReference type="AlphaFoldDB" id="A0A0D2CAC7"/>
<feature type="region of interest" description="Disordered" evidence="2">
    <location>
        <begin position="320"/>
        <end position="340"/>
    </location>
</feature>
<dbReference type="VEuPathDB" id="FungiDB:PV07_07143"/>
<keyword evidence="5" id="KW-1185">Reference proteome</keyword>
<feature type="region of interest" description="Disordered" evidence="2">
    <location>
        <begin position="66"/>
        <end position="107"/>
    </location>
</feature>
<keyword evidence="1" id="KW-0479">Metal-binding</keyword>
<feature type="region of interest" description="Disordered" evidence="2">
    <location>
        <begin position="135"/>
        <end position="234"/>
    </location>
</feature>
<dbReference type="Proteomes" id="UP000054466">
    <property type="component" value="Unassembled WGS sequence"/>
</dbReference>
<feature type="compositionally biased region" description="Polar residues" evidence="2">
    <location>
        <begin position="190"/>
        <end position="209"/>
    </location>
</feature>
<dbReference type="Gene3D" id="3.30.40.10">
    <property type="entry name" value="Zinc/RING finger domain, C3HC4 (zinc finger)"/>
    <property type="match status" value="1"/>
</dbReference>
<dbReference type="PROSITE" id="PS50089">
    <property type="entry name" value="ZF_RING_2"/>
    <property type="match status" value="1"/>
</dbReference>
<evidence type="ECO:0000313" key="5">
    <source>
        <dbReference type="Proteomes" id="UP000054466"/>
    </source>
</evidence>
<dbReference type="GO" id="GO:0008270">
    <property type="term" value="F:zinc ion binding"/>
    <property type="evidence" value="ECO:0007669"/>
    <property type="project" value="UniProtKB-KW"/>
</dbReference>
<dbReference type="SUPFAM" id="SSF57850">
    <property type="entry name" value="RING/U-box"/>
    <property type="match status" value="1"/>
</dbReference>
<keyword evidence="1" id="KW-0863">Zinc-finger</keyword>
<dbReference type="GeneID" id="27346337"/>
<evidence type="ECO:0000256" key="2">
    <source>
        <dbReference type="SAM" id="MobiDB-lite"/>
    </source>
</evidence>
<feature type="domain" description="RING-type" evidence="3">
    <location>
        <begin position="358"/>
        <end position="415"/>
    </location>
</feature>
<dbReference type="EMBL" id="KN847043">
    <property type="protein sequence ID" value="KIW27405.1"/>
    <property type="molecule type" value="Genomic_DNA"/>
</dbReference>
<dbReference type="HOGENOM" id="CLU_048758_0_0_1"/>
<dbReference type="OrthoDB" id="1711136at2759"/>
<dbReference type="SMART" id="SM00184">
    <property type="entry name" value="RING"/>
    <property type="match status" value="1"/>
</dbReference>
<protein>
    <recommendedName>
        <fullName evidence="3">RING-type domain-containing protein</fullName>
    </recommendedName>
</protein>